<dbReference type="Gene3D" id="2.130.10.10">
    <property type="entry name" value="YVTN repeat-like/Quinoprotein amine dehydrogenase"/>
    <property type="match status" value="3"/>
</dbReference>
<evidence type="ECO:0000256" key="2">
    <source>
        <dbReference type="ARBA" id="ARBA00022737"/>
    </source>
</evidence>
<reference evidence="8" key="1">
    <citation type="journal article" date="2019" name="Int. J. Syst. Evol. Microbiol.">
        <title>The Global Catalogue of Microorganisms (GCM) 10K type strain sequencing project: providing services to taxonomists for standard genome sequencing and annotation.</title>
        <authorList>
            <consortium name="The Broad Institute Genomics Platform"/>
            <consortium name="The Broad Institute Genome Sequencing Center for Infectious Disease"/>
            <person name="Wu L."/>
            <person name="Ma J."/>
        </authorList>
    </citation>
    <scope>NUCLEOTIDE SEQUENCE [LARGE SCALE GENOMIC DNA]</scope>
    <source>
        <strain evidence="8">JCM 17759</strain>
    </source>
</reference>
<feature type="domain" description="Calx-beta" evidence="6">
    <location>
        <begin position="1760"/>
        <end position="1858"/>
    </location>
</feature>
<dbReference type="Pfam" id="PF00404">
    <property type="entry name" value="Dockerin_1"/>
    <property type="match status" value="1"/>
</dbReference>
<dbReference type="SMART" id="SM00237">
    <property type="entry name" value="Calx_beta"/>
    <property type="match status" value="11"/>
</dbReference>
<dbReference type="InterPro" id="IPR002105">
    <property type="entry name" value="Dockerin_1_rpt"/>
</dbReference>
<feature type="domain" description="Calx-beta" evidence="6">
    <location>
        <begin position="2647"/>
        <end position="2744"/>
    </location>
</feature>
<feature type="domain" description="Calx-beta" evidence="6">
    <location>
        <begin position="1871"/>
        <end position="1969"/>
    </location>
</feature>
<protein>
    <recommendedName>
        <fullName evidence="6">Calx-beta domain-containing protein</fullName>
    </recommendedName>
</protein>
<keyword evidence="2" id="KW-0677">Repeat</keyword>
<organism evidence="7 8">
    <name type="scientific">Novipirellula rosea</name>
    <dbReference type="NCBI Taxonomy" id="1031540"/>
    <lineage>
        <taxon>Bacteria</taxon>
        <taxon>Pseudomonadati</taxon>
        <taxon>Planctomycetota</taxon>
        <taxon>Planctomycetia</taxon>
        <taxon>Pirellulales</taxon>
        <taxon>Pirellulaceae</taxon>
        <taxon>Novipirellula</taxon>
    </lineage>
</organism>
<keyword evidence="3" id="KW-0106">Calcium</keyword>
<name>A0ABP8NV56_9BACT</name>
<sequence length="3369" mass="347089">MAFVPATPELGIFVEQGGAPTSNGQVTSITPNNRVNGAIESVLAHPTNPDVVYVGSINGGIWRTDNATASNPDWTPQTDHLPSLTIGAIEFDTEDTFFTNPSGSPFQTLVAGTGNYSSFGGAGGSVGSVYVTHDGGDTWVDPGSIGLAGIRVSGIASKDFGNTIVVSSDDFFDGGIYRSTDGGATFTEITIEAFPGIPADRFNDLFADLSAYNRLYASGPDGIFRSDDFGLTWNNVSQSNAALQGLLNGGGISNTEMVVHPNSGRLFVGIIVGGQPAGLFYTDTGDTVSPIWREMDVPILPIANATNITGVTNTSPISIRAVGHGLQTGDLVLVNGVRDSTNSTPANGQWVVTRVDNDNVTLNLSNGTGGGTYTANTGQITKITNPSPTFKDTSVPGSQGRIHFSIGIDPNDHDIVYIGGDRQDTPFPNAIGASNFTASLFRGDVKISRDPLQIPSPQWDHLTDDSNAFDPSGGTANGSAPHADSRDIAFDANGNMLEVNDGGIFRRTSPQDNSGIWESLSGSLGVFEYHDVAYDSNSNVILAGAQDNGTQYQLNEDQQEWSLMSGGDGGDVVVDNITLAGQGQSIRYSSFQNLGGFRSTVWDANNNQISGTNRPLVVTSGAPLQPQFDTSVVLNAIDPRQLIIGARNGVYESFSQGNSITQASTFNVPGGVANPMAYGGRSAVHGDNAAVIYAGDAFGNVYVREETVSTFTTNIDIGGTVLDIRMNPNEWWEAVAIDSDTVARTTDKGSTWDDITGNLGTLGATAFRAMEYISTTIGGKLFEGLVLGTNQGVYAMTFDAVGTWFEFGSNVPNAPIYDMDYDSADDVLVLGTLGRGAWKLKNASTFLAPAVSLSVAPDTVNESDAFATYTATLSRVYSEDILVPLQANATSPDNGPHVATEGVDYIAPVSILIPAGSLTATAQLMPLQDSVDEFDETAVIEIDGAALTNARVFGVASATTTIVDDDPAVVNLTLDRLTIGEASESAIIGASIGALSPVDIVIDLQVDAASSAMGSGVDYINSSLQITIPAGSLTGTTSLVTSVQDTLDEPDETVIVSIAGVSPGAVKGSTDSVTVTIVDDDAPPTVTLSATPASIAEAGGVATFTALLSTISGFDVVVDLEVVQPISLGPFATAGGVDFIDPVLQIVIPAGSLQGSTTVTAVPDVLDESDELVLIDIANVTRGTELGQQRAQTIILDDDPEPTISLAVDNTTIPENGGVATFTVSLNTVSGRDVTFNFELSGDALPGLDYSHSPLSVTIPAGQTQAALTVTAVDEAVSFDEEDQEIVGVQIVNAVNAGIATPGVVTTAILDDDDAPNVTFESDVDSILENSGVATFTATLSEVSGRDVFVEIQTAGVAIEGIGPNDGDYFIPPPKNITIPAGQTTGFTRVIAVQDNRHEGDEQVIVNVASVVTGLTSDVVTTGVLSDSVLITDDDPVPSVALSGGAAAISEASGTTTFTATLSHPSVDPITVAIDFTGTAINGTDYTASQSTLTFAPGATTATVTITADEDTLDEFNESVVLTLVNPTNAILSGSVVASTTITDNDAAPLVTLAVDKTSVTESTESIVYTATLSTLSGKDVVIDLTLGGSATAGVDFTGLTTPITIAAGSISTSFTAVTVADGIDEVDEDLIVNVSAVTNGIEDGVQGVSTTIIDVDPFPTVALSMDPDTIGEDDQSTTLTATLSEISSRDITIDLDFGGDAQFGIDYTVTQTQIVIPAGSLSESVTLQSIEDSIDELHEQIVVTIAAVDFATESSPQSAIATITDNDLAPTVTLTSNQVSISEAAGQAVFTATLSAISGLDVTVNLASSGTAVETDDYTVTGNSILIPAGSISGSITVTAIDDSLDEVDETVVRDISGLTNATTLGPQSASTLILDNDAPPVVTLRFQTPSIIEGDAAINLFADLSAPSSRDVTVSLSLLGTATDIDDYAASDVTIFIPAGSTSGSVTIDVVDDGVFEDDETVIASVLAVVNATSPFAHSDTLTILSEDAAPNITLTSNQSSIDEDGNATITATLDAVSEVPVTVTLGLSGDATLGSDYLASETTLLVPAGSLSASMVLTSIEDTLDEVDEVITVSITNLVGAATQSPQSVDVTILDNDLAPQASLVFVPASISETGGEAELQVNLSAASGKEITVSLAAVGTATGGGVDYLGMQNSVTIPAGATSASFTISAVGDAIDENDETLSVSIQSLVNANAGILNAATLTILDDDLPPTVTLAIDNPVLAEASGSAIVTATLSEPSGLEVVVTLGLTGSASSEDYSITGTSIVIPAGSTIGTAVITTTQDLLDEPDETIVIDVTNVTAAIEQVSQQVSATIIDDDNPPTVTLAVDQATLVESVGGVATVSATLSGASGNDVTIDLEVTGTAETSDFTPIPLQILIPAGETTGSVTFSPVDDSLDELDETVDIAIVAVSGAIELGDQSTTTTILDDDDAPNLSLLTDLASIDEASGQAVLTVQMSAISELDVSATISLSGTATAGGVDYTASNLQVSIPAGSLTASITIDALEDLLYEQDELVVAQVQSATNAGFDPAASTTVTIVDNDLPPTVTFVMDVTEIAENGGIATYTATISEPSGLDVVITPTITTTADPSDFTLSATSLVIPAGSTTGTLTITGVEDELFEHDELLTVSPSQIVNATALSVVDSVVNIIDDDPFPSLALRLANTTVVEGDSEDVVIELSEVAGVDIMVDLTLTGTATETGDYTISSKSVILPAGQKSITVSIDTVNDALDEIVENISISASASDGVIIGSQATANLDILDNDPPPTANVRVDNFTLDELGGQAIMTVQLSQASGRDVVFDISLAGKAISDVDYSISAQQLVVPAGSTTASVLIQTIDDSVFEDDEEIQIFVSAADSDTVDFTDQTLTLNLIDNEARPSVSLVSDVTSIAEADGVATITATLSGLSDSDVVVQTSIVGQGDVTSDDFSVSSTSIVIPAGQLSGSITITATNDPFVEQDGVVGLSVTSVTGNFQTLPDQLSITIIDDDEGRLLITSAADPIVVGEDGSTAEFSVNLTAAPLADVVVVISSSDTGEVTVSPRSLVFTPLNWNQPQSVTVTGQPDLFEDGNIAVDVLLSINESVSDVGFAGLGTTVVDVVNTNLSFQNLQLVREGDQLIVRDQNTGRTLDTRPVIDGERLRLNLAGGAKRLNIASLGDFQNIIEIDMQADDTINYGGGWVADQPRFIDGRYTHVLRRDKAILYVRNVSPNVNPYNPHDTNRDGVITPSDALVIINQLPQNGGVIATPGPDDALRNYYPDVNGDNVMTALDALQVINFINRFKSGYDASLSIADFLAANQNGQAEAQAEWTGSSATTIVAEPVAAVMGSAKQDQGTVDQAILDMFDDKKADSDESAELSETLADALLGSLV</sequence>
<proteinExistence type="predicted"/>
<feature type="domain" description="Calx-beta" evidence="6">
    <location>
        <begin position="2316"/>
        <end position="2412"/>
    </location>
</feature>
<dbReference type="Pfam" id="PF03160">
    <property type="entry name" value="Calx-beta"/>
    <property type="match status" value="10"/>
</dbReference>
<evidence type="ECO:0000256" key="3">
    <source>
        <dbReference type="ARBA" id="ARBA00022837"/>
    </source>
</evidence>
<accession>A0ABP8NV56</accession>
<comment type="caution">
    <text evidence="7">The sequence shown here is derived from an EMBL/GenBank/DDBJ whole genome shotgun (WGS) entry which is preliminary data.</text>
</comment>
<dbReference type="SUPFAM" id="SSF110296">
    <property type="entry name" value="Oligoxyloglucan reducing end-specific cellobiohydrolase"/>
    <property type="match status" value="2"/>
</dbReference>
<feature type="domain" description="Calx-beta" evidence="6">
    <location>
        <begin position="1191"/>
        <end position="1290"/>
    </location>
</feature>
<dbReference type="InterPro" id="IPR051171">
    <property type="entry name" value="CaCA"/>
</dbReference>
<feature type="domain" description="Calx-beta" evidence="6">
    <location>
        <begin position="2757"/>
        <end position="2855"/>
    </location>
</feature>
<dbReference type="PANTHER" id="PTHR11878:SF65">
    <property type="entry name" value="NA_CA-EXCHANGE PROTEIN, ISOFORM G"/>
    <property type="match status" value="1"/>
</dbReference>
<feature type="domain" description="Calx-beta" evidence="6">
    <location>
        <begin position="2537"/>
        <end position="2634"/>
    </location>
</feature>
<feature type="domain" description="Calx-beta" evidence="6">
    <location>
        <begin position="2092"/>
        <end position="2191"/>
    </location>
</feature>
<evidence type="ECO:0000313" key="8">
    <source>
        <dbReference type="Proteomes" id="UP001500840"/>
    </source>
</evidence>
<dbReference type="InterPro" id="IPR038081">
    <property type="entry name" value="CalX-like_sf"/>
</dbReference>
<evidence type="ECO:0000313" key="7">
    <source>
        <dbReference type="EMBL" id="GAA4473564.1"/>
    </source>
</evidence>
<gene>
    <name evidence="7" type="ORF">GCM10023156_71740</name>
</gene>
<feature type="domain" description="Calx-beta" evidence="6">
    <location>
        <begin position="2425"/>
        <end position="2524"/>
    </location>
</feature>
<evidence type="ECO:0000256" key="4">
    <source>
        <dbReference type="ARBA" id="ARBA00023065"/>
    </source>
</evidence>
<keyword evidence="4" id="KW-0813">Transport</keyword>
<dbReference type="EMBL" id="BAABGA010000120">
    <property type="protein sequence ID" value="GAA4473564.1"/>
    <property type="molecule type" value="Genomic_DNA"/>
</dbReference>
<feature type="region of interest" description="Disordered" evidence="5">
    <location>
        <begin position="454"/>
        <end position="487"/>
    </location>
</feature>
<dbReference type="Gene3D" id="2.40.30.20">
    <property type="match status" value="1"/>
</dbReference>
<evidence type="ECO:0000256" key="5">
    <source>
        <dbReference type="SAM" id="MobiDB-lite"/>
    </source>
</evidence>
<dbReference type="InterPro" id="IPR023366">
    <property type="entry name" value="ATP_synth_asu-like_sf"/>
</dbReference>
<dbReference type="Proteomes" id="UP001500840">
    <property type="component" value="Unassembled WGS sequence"/>
</dbReference>
<keyword evidence="8" id="KW-1185">Reference proteome</keyword>
<dbReference type="PANTHER" id="PTHR11878">
    <property type="entry name" value="SODIUM/CALCIUM EXCHANGER"/>
    <property type="match status" value="1"/>
</dbReference>
<evidence type="ECO:0000256" key="1">
    <source>
        <dbReference type="ARBA" id="ARBA00022729"/>
    </source>
</evidence>
<dbReference type="InterPro" id="IPR015943">
    <property type="entry name" value="WD40/YVTN_repeat-like_dom_sf"/>
</dbReference>
<dbReference type="InterPro" id="IPR003644">
    <property type="entry name" value="Calx_beta"/>
</dbReference>
<dbReference type="CDD" id="cd15482">
    <property type="entry name" value="Sialidase_non-viral"/>
    <property type="match status" value="1"/>
</dbReference>
<keyword evidence="1" id="KW-0732">Signal</keyword>
<evidence type="ECO:0000259" key="6">
    <source>
        <dbReference type="SMART" id="SM00237"/>
    </source>
</evidence>
<dbReference type="SUPFAM" id="SSF141072">
    <property type="entry name" value="CalX-like"/>
    <property type="match status" value="19"/>
</dbReference>
<feature type="domain" description="Calx-beta" evidence="6">
    <location>
        <begin position="2204"/>
        <end position="2301"/>
    </location>
</feature>
<keyword evidence="4" id="KW-0406">Ion transport</keyword>
<dbReference type="Gene3D" id="2.60.40.2030">
    <property type="match status" value="19"/>
</dbReference>
<feature type="domain" description="Calx-beta" evidence="6">
    <location>
        <begin position="1427"/>
        <end position="1525"/>
    </location>
</feature>